<feature type="DNA-binding region" description="H-T-H motif" evidence="4">
    <location>
        <begin position="51"/>
        <end position="70"/>
    </location>
</feature>
<feature type="domain" description="HTH tetR-type" evidence="5">
    <location>
        <begin position="28"/>
        <end position="88"/>
    </location>
</feature>
<dbReference type="OrthoDB" id="3472818at2"/>
<dbReference type="SUPFAM" id="SSF46689">
    <property type="entry name" value="Homeodomain-like"/>
    <property type="match status" value="1"/>
</dbReference>
<dbReference type="PANTHER" id="PTHR30055:SF234">
    <property type="entry name" value="HTH-TYPE TRANSCRIPTIONAL REGULATOR BETI"/>
    <property type="match status" value="1"/>
</dbReference>
<dbReference type="InterPro" id="IPR009057">
    <property type="entry name" value="Homeodomain-like_sf"/>
</dbReference>
<dbReference type="PANTHER" id="PTHR30055">
    <property type="entry name" value="HTH-TYPE TRANSCRIPTIONAL REGULATOR RUTR"/>
    <property type="match status" value="1"/>
</dbReference>
<reference evidence="6 7" key="1">
    <citation type="submission" date="2010-10" db="EMBL/GenBank/DDBJ databases">
        <title>Complete sequence of Frankia sp. EuI1c.</title>
        <authorList>
            <consortium name="US DOE Joint Genome Institute"/>
            <person name="Lucas S."/>
            <person name="Copeland A."/>
            <person name="Lapidus A."/>
            <person name="Cheng J.-F."/>
            <person name="Bruce D."/>
            <person name="Goodwin L."/>
            <person name="Pitluck S."/>
            <person name="Chertkov O."/>
            <person name="Detter J.C."/>
            <person name="Han C."/>
            <person name="Tapia R."/>
            <person name="Land M."/>
            <person name="Hauser L."/>
            <person name="Jeffries C."/>
            <person name="Kyrpides N."/>
            <person name="Ivanova N."/>
            <person name="Mikhailova N."/>
            <person name="Beauchemin N."/>
            <person name="Sen A."/>
            <person name="Sur S.A."/>
            <person name="Gtari M."/>
            <person name="Wall L."/>
            <person name="Tisa L."/>
            <person name="Woyke T."/>
        </authorList>
    </citation>
    <scope>NUCLEOTIDE SEQUENCE [LARGE SCALE GENOMIC DNA]</scope>
    <source>
        <strain evidence="7">DSM 45817 / CECT 9037 / EuI1c</strain>
    </source>
</reference>
<keyword evidence="7" id="KW-1185">Reference proteome</keyword>
<dbReference type="PROSITE" id="PS50977">
    <property type="entry name" value="HTH_TETR_2"/>
    <property type="match status" value="1"/>
</dbReference>
<dbReference type="GO" id="GO:0003700">
    <property type="term" value="F:DNA-binding transcription factor activity"/>
    <property type="evidence" value="ECO:0007669"/>
    <property type="project" value="TreeGrafter"/>
</dbReference>
<keyword evidence="1" id="KW-0805">Transcription regulation</keyword>
<dbReference type="InterPro" id="IPR001647">
    <property type="entry name" value="HTH_TetR"/>
</dbReference>
<dbReference type="KEGG" id="fri:FraEuI1c_2536"/>
<gene>
    <name evidence="6" type="ordered locus">FraEuI1c_2536</name>
</gene>
<accession>E3J3T7</accession>
<dbReference type="eggNOG" id="COG1309">
    <property type="taxonomic scope" value="Bacteria"/>
</dbReference>
<evidence type="ECO:0000256" key="2">
    <source>
        <dbReference type="ARBA" id="ARBA00023125"/>
    </source>
</evidence>
<organism evidence="6 7">
    <name type="scientific">Pseudofrankia inefficax (strain DSM 45817 / CECT 9037 / DDB 130130 / EuI1c)</name>
    <name type="common">Frankia inefficax</name>
    <dbReference type="NCBI Taxonomy" id="298654"/>
    <lineage>
        <taxon>Bacteria</taxon>
        <taxon>Bacillati</taxon>
        <taxon>Actinomycetota</taxon>
        <taxon>Actinomycetes</taxon>
        <taxon>Frankiales</taxon>
        <taxon>Frankiaceae</taxon>
        <taxon>Pseudofrankia</taxon>
    </lineage>
</organism>
<keyword evidence="3" id="KW-0804">Transcription</keyword>
<dbReference type="RefSeq" id="WP_013423688.1">
    <property type="nucleotide sequence ID" value="NC_014666.1"/>
</dbReference>
<proteinExistence type="predicted"/>
<evidence type="ECO:0000256" key="4">
    <source>
        <dbReference type="PROSITE-ProRule" id="PRU00335"/>
    </source>
</evidence>
<protein>
    <submittedName>
        <fullName evidence="6">Regulatory protein TetR</fullName>
    </submittedName>
</protein>
<sequence>MAVTAGEQDGGQRTAGWWGSESALLDDTEARRRLVAATVRCVLRRGDRRIRVEEVATEAGVSRSTVYRYFKTRDDLILAVLLSRVDSAMSGVLSTLARPDDAAQSISDVFLKSVRLVNGDAISEAIFSDGSRPFSESPGLTAEPIVDAVHRHLGPLLTGWLADGQLYADLDLRETTRWLIAAGSLLMAPPWSTWSPSRQRAFVETHVVRALVRPAQPH</sequence>
<name>E3J3T7_PSEI1</name>
<dbReference type="AlphaFoldDB" id="E3J3T7"/>
<evidence type="ECO:0000256" key="3">
    <source>
        <dbReference type="ARBA" id="ARBA00023163"/>
    </source>
</evidence>
<dbReference type="GO" id="GO:0000976">
    <property type="term" value="F:transcription cis-regulatory region binding"/>
    <property type="evidence" value="ECO:0007669"/>
    <property type="project" value="TreeGrafter"/>
</dbReference>
<evidence type="ECO:0000313" key="7">
    <source>
        <dbReference type="Proteomes" id="UP000002484"/>
    </source>
</evidence>
<evidence type="ECO:0000313" key="6">
    <source>
        <dbReference type="EMBL" id="ADP80570.1"/>
    </source>
</evidence>
<dbReference type="InterPro" id="IPR050109">
    <property type="entry name" value="HTH-type_TetR-like_transc_reg"/>
</dbReference>
<dbReference type="Proteomes" id="UP000002484">
    <property type="component" value="Chromosome"/>
</dbReference>
<evidence type="ECO:0000259" key="5">
    <source>
        <dbReference type="PROSITE" id="PS50977"/>
    </source>
</evidence>
<dbReference type="Pfam" id="PF00440">
    <property type="entry name" value="TetR_N"/>
    <property type="match status" value="1"/>
</dbReference>
<dbReference type="EMBL" id="CP002299">
    <property type="protein sequence ID" value="ADP80570.1"/>
    <property type="molecule type" value="Genomic_DNA"/>
</dbReference>
<dbReference type="HOGENOM" id="CLU_069356_39_4_11"/>
<evidence type="ECO:0000256" key="1">
    <source>
        <dbReference type="ARBA" id="ARBA00023015"/>
    </source>
</evidence>
<dbReference type="STRING" id="298654.FraEuI1c_2536"/>
<dbReference type="InParanoid" id="E3J3T7"/>
<keyword evidence="2 4" id="KW-0238">DNA-binding</keyword>
<dbReference type="Gene3D" id="1.10.357.10">
    <property type="entry name" value="Tetracycline Repressor, domain 2"/>
    <property type="match status" value="1"/>
</dbReference>